<accession>A0A0P0EUA1</accession>
<keyword evidence="5" id="KW-1185">Reference proteome</keyword>
<dbReference type="Pfam" id="PF05107">
    <property type="entry name" value="Cas_Cas7"/>
    <property type="match status" value="1"/>
</dbReference>
<dbReference type="GO" id="GO:0043571">
    <property type="term" value="P:maintenance of CRISPR repeat elements"/>
    <property type="evidence" value="ECO:0007669"/>
    <property type="project" value="InterPro"/>
</dbReference>
<reference evidence="2 5" key="2">
    <citation type="submission" date="2023-11" db="EMBL/GenBank/DDBJ databases">
        <title>MicrobeMod: A computational toolkit for identifying prokaryotic methylation and restriction-modification with nanopore sequencing.</title>
        <authorList>
            <person name="Crits-Christoph A."/>
            <person name="Kang S.C."/>
            <person name="Lee H."/>
            <person name="Ostrov N."/>
        </authorList>
    </citation>
    <scope>NUCLEOTIDE SEQUENCE [LARGE SCALE GENOMIC DNA]</scope>
    <source>
        <strain evidence="2 5">ATCC 29145</strain>
    </source>
</reference>
<evidence type="ECO:0000313" key="3">
    <source>
        <dbReference type="EMBL" id="QCO08531.1"/>
    </source>
</evidence>
<name>A0A0P0EUA1_AZOBR</name>
<dbReference type="NCBIfam" id="TIGR01595">
    <property type="entry name" value="cas_CT1132"/>
    <property type="match status" value="1"/>
</dbReference>
<evidence type="ECO:0000313" key="2">
    <source>
        <dbReference type="EMBL" id="MDX5954725.1"/>
    </source>
</evidence>
<organism evidence="3 4">
    <name type="scientific">Azospirillum brasilense</name>
    <dbReference type="NCBI Taxonomy" id="192"/>
    <lineage>
        <taxon>Bacteria</taxon>
        <taxon>Pseudomonadati</taxon>
        <taxon>Pseudomonadota</taxon>
        <taxon>Alphaproteobacteria</taxon>
        <taxon>Rhodospirillales</taxon>
        <taxon>Azospirillaceae</taxon>
        <taxon>Azospirillum</taxon>
    </lineage>
</organism>
<dbReference type="KEGG" id="abf:AMK58_11235"/>
<dbReference type="AlphaFoldDB" id="A0A0P0EUA1"/>
<dbReference type="RefSeq" id="WP_035671737.1">
    <property type="nucleotide sequence ID" value="NZ_CP012914.1"/>
</dbReference>
<dbReference type="Proteomes" id="UP001277471">
    <property type="component" value="Unassembled WGS sequence"/>
</dbReference>
<dbReference type="EMBL" id="JAWXYC010000004">
    <property type="protein sequence ID" value="MDX5954725.1"/>
    <property type="molecule type" value="Genomic_DNA"/>
</dbReference>
<dbReference type="NCBIfam" id="TIGR02589">
    <property type="entry name" value="cas_Csd2"/>
    <property type="match status" value="1"/>
</dbReference>
<dbReference type="InterPro" id="IPR006482">
    <property type="entry name" value="Cas7_Csh2/Csh2"/>
</dbReference>
<evidence type="ECO:0000313" key="4">
    <source>
        <dbReference type="Proteomes" id="UP000298774"/>
    </source>
</evidence>
<sequence length="322" mass="35949">MPANQKSPIQNRYEFVYLFDVTNGNPNGDPDAGNLPRLDPETNKGLVTDVCLKRKIRNYAALSRDGEPRYGIYVQEGAILNEKHRAAYAAVRPDDKDVATAKKLSPKGEEETAVRRFMCDNFFDVRSFGAVMSTSINCGQVRGPVQMSFAHSVEPILPLEISITRMAATSEKELKERKEGEAAEDERRENRTMGRKHVVPYGLYRSHGYISASLAGRTGFDEDDLELLWTALEQMFDHDRSAARGEMAGRRLFLFRHDSVLGNAPAHRLFDLVTVKRRFQGADYDLDGGGLDNLPPARRFADYTVSADTAGVPAGVTLIEKF</sequence>
<evidence type="ECO:0000313" key="5">
    <source>
        <dbReference type="Proteomes" id="UP001277471"/>
    </source>
</evidence>
<gene>
    <name evidence="3" type="primary">cas7c</name>
    <name evidence="3" type="ORF">D3868_05425</name>
    <name evidence="2" type="ORF">SIM66_26505</name>
</gene>
<dbReference type="Proteomes" id="UP000298774">
    <property type="component" value="Chromosome"/>
</dbReference>
<dbReference type="GeneID" id="56452405"/>
<reference evidence="3 4" key="1">
    <citation type="submission" date="2018-09" db="EMBL/GenBank/DDBJ databases">
        <title>Whole genome based analysis of evolution and adaptive divergence in Indian and Brazilian strains of Azospirillum brasilense.</title>
        <authorList>
            <person name="Singh C."/>
            <person name="Tripathi A.K."/>
        </authorList>
    </citation>
    <scope>NUCLEOTIDE SEQUENCE [LARGE SCALE GENOMIC DNA]</scope>
    <source>
        <strain evidence="3 4">MTCC4038</strain>
    </source>
</reference>
<dbReference type="InterPro" id="IPR013418">
    <property type="entry name" value="CRISPR-assoc_prot_Cas7/Csd2"/>
</dbReference>
<feature type="region of interest" description="Disordered" evidence="1">
    <location>
        <begin position="171"/>
        <end position="191"/>
    </location>
</feature>
<proteinExistence type="predicted"/>
<protein>
    <submittedName>
        <fullName evidence="3">Type I-C CRISPR-associated protein Cas7/Csd2</fullName>
    </submittedName>
</protein>
<evidence type="ECO:0000256" key="1">
    <source>
        <dbReference type="SAM" id="MobiDB-lite"/>
    </source>
</evidence>
<dbReference type="EMBL" id="CP032339">
    <property type="protein sequence ID" value="QCO08531.1"/>
    <property type="molecule type" value="Genomic_DNA"/>
</dbReference>